<protein>
    <submittedName>
        <fullName evidence="2">Uncharacterized protein</fullName>
    </submittedName>
</protein>
<proteinExistence type="predicted"/>
<name>A0A179FJT5_METCM</name>
<feature type="compositionally biased region" description="Polar residues" evidence="1">
    <location>
        <begin position="68"/>
        <end position="108"/>
    </location>
</feature>
<comment type="caution">
    <text evidence="2">The sequence shown here is derived from an EMBL/GenBank/DDBJ whole genome shotgun (WGS) entry which is preliminary data.</text>
</comment>
<evidence type="ECO:0000313" key="3">
    <source>
        <dbReference type="Proteomes" id="UP000078397"/>
    </source>
</evidence>
<dbReference type="OrthoDB" id="5865767at2759"/>
<feature type="region of interest" description="Disordered" evidence="1">
    <location>
        <begin position="366"/>
        <end position="405"/>
    </location>
</feature>
<accession>A0A179FJT5</accession>
<keyword evidence="3" id="KW-1185">Reference proteome</keyword>
<feature type="compositionally biased region" description="Polar residues" evidence="1">
    <location>
        <begin position="136"/>
        <end position="152"/>
    </location>
</feature>
<gene>
    <name evidence="2" type="ORF">VFPPC_07502</name>
</gene>
<dbReference type="STRING" id="1380566.A0A179FJT5"/>
<feature type="compositionally biased region" description="Low complexity" evidence="1">
    <location>
        <begin position="109"/>
        <end position="127"/>
    </location>
</feature>
<sequence length="894" mass="99031">MSRSSGNSTQMHVDNPQSAELDFHGAKTNYCGESLGLLTPWAESKPIKCLNEGVKQPPWRKVVPTVKYPTSGNDTSNFASSSNSPETSCRAPVSTQGETSTSTNPSIDTTFTGSVTTPSTPLTVSDVADSQKEKSTATTTSQSCSDPTSTILGSPETDKNLVNNSIPLPGSRDKKIWYFLPVCSPHVPLEDYNSRFTYVVHELKRAVDAHSILRDRTRFIDYDLRMVGDSPQSATPSILVKCNTKDVTSLRSLFKHTACLRLCYPAEPSIRSRLFHDPARSSKPMFKLYYFPSDSNPTVYMAGEEANIIKVPSTSTMCGALVQHQSLFATIGLTLDIDGMDRLLTVNHLFRHDILEEQAKSKIDDLPLPFPSLGGDEDSTLSDQDEANPWFNDSDDDDEKQTGEDRVELKFQQAIQQAIANAVWEDAIWGQQFSSSEPNEQAAKSATTDYSSPYLDWACLRTKDEDSIGSMRCNYLILDKNSRTLLQTVSRSPRVYATPVYLISAIRGVRCGTLIAARGYLGSFPGQALCQVWTVVMDGGIGIVPGECGSVVVDQETFGVYGHVVGSDLLGHARVVPLSSVIDQIKAEFNARSIQLPTTAQYEYTTHPCETQWLSQYPMSQPEHSTYDSRFWMRPSDLGFIRPWRDNGDTLGLQSDTMWHRFPAIVSHSQYTRLTNSSSSNCDSEVCMSSEDAAGRPESVSDYSIADQHVLSTDVTNWSSSSGKPLAASKYRGRWACPFAKKSGLSSHPCYKRAFNDISRVKQHLQREHYHIDGNGISSEHLTAEQFEKMRRRMPANDIQSWTKLFHILFPEDKLPDDPFVPSCPGTSHGQGPNDAYNIQSEYEPQHWNKLTGGSSVPTLTNTYASAAELENCESEAFISLAGSRFNRDDETGK</sequence>
<feature type="compositionally biased region" description="Acidic residues" evidence="1">
    <location>
        <begin position="375"/>
        <end position="386"/>
    </location>
</feature>
<evidence type="ECO:0000313" key="2">
    <source>
        <dbReference type="EMBL" id="OAQ65865.1"/>
    </source>
</evidence>
<dbReference type="EMBL" id="LSBJ02000004">
    <property type="protein sequence ID" value="OAQ65865.1"/>
    <property type="molecule type" value="Genomic_DNA"/>
</dbReference>
<reference evidence="2 3" key="1">
    <citation type="journal article" date="2016" name="PLoS Pathog.">
        <title>Biosynthesis of antibiotic leucinostatins in bio-control fungus Purpureocillium lilacinum and their inhibition on phytophthora revealed by genome mining.</title>
        <authorList>
            <person name="Wang G."/>
            <person name="Liu Z."/>
            <person name="Lin R."/>
            <person name="Li E."/>
            <person name="Mao Z."/>
            <person name="Ling J."/>
            <person name="Yang Y."/>
            <person name="Yin W.B."/>
            <person name="Xie B."/>
        </authorList>
    </citation>
    <scope>NUCLEOTIDE SEQUENCE [LARGE SCALE GENOMIC DNA]</scope>
    <source>
        <strain evidence="2">170</strain>
    </source>
</reference>
<evidence type="ECO:0000256" key="1">
    <source>
        <dbReference type="SAM" id="MobiDB-lite"/>
    </source>
</evidence>
<feature type="region of interest" description="Disordered" evidence="1">
    <location>
        <begin position="65"/>
        <end position="159"/>
    </location>
</feature>
<organism evidence="2 3">
    <name type="scientific">Pochonia chlamydosporia 170</name>
    <dbReference type="NCBI Taxonomy" id="1380566"/>
    <lineage>
        <taxon>Eukaryota</taxon>
        <taxon>Fungi</taxon>
        <taxon>Dikarya</taxon>
        <taxon>Ascomycota</taxon>
        <taxon>Pezizomycotina</taxon>
        <taxon>Sordariomycetes</taxon>
        <taxon>Hypocreomycetidae</taxon>
        <taxon>Hypocreales</taxon>
        <taxon>Clavicipitaceae</taxon>
        <taxon>Pochonia</taxon>
    </lineage>
</organism>
<dbReference type="KEGG" id="pchm:VFPPC_07502"/>
<dbReference type="RefSeq" id="XP_018142952.1">
    <property type="nucleotide sequence ID" value="XM_018286349.1"/>
</dbReference>
<dbReference type="GeneID" id="28850343"/>
<dbReference type="Proteomes" id="UP000078397">
    <property type="component" value="Unassembled WGS sequence"/>
</dbReference>
<dbReference type="AlphaFoldDB" id="A0A179FJT5"/>